<evidence type="ECO:0000313" key="1">
    <source>
        <dbReference type="EMBL" id="KAK9827769.1"/>
    </source>
</evidence>
<accession>A0AAW1R2C7</accession>
<evidence type="ECO:0000313" key="2">
    <source>
        <dbReference type="Proteomes" id="UP001438707"/>
    </source>
</evidence>
<dbReference type="EMBL" id="JALJOS010000017">
    <property type="protein sequence ID" value="KAK9827769.1"/>
    <property type="molecule type" value="Genomic_DNA"/>
</dbReference>
<proteinExistence type="predicted"/>
<protein>
    <submittedName>
        <fullName evidence="1">Uncharacterized protein</fullName>
    </submittedName>
</protein>
<organism evidence="1 2">
    <name type="scientific">Apatococcus lobatus</name>
    <dbReference type="NCBI Taxonomy" id="904363"/>
    <lineage>
        <taxon>Eukaryota</taxon>
        <taxon>Viridiplantae</taxon>
        <taxon>Chlorophyta</taxon>
        <taxon>core chlorophytes</taxon>
        <taxon>Trebouxiophyceae</taxon>
        <taxon>Chlorellales</taxon>
        <taxon>Chlorellaceae</taxon>
        <taxon>Apatococcus</taxon>
    </lineage>
</organism>
<keyword evidence="2" id="KW-1185">Reference proteome</keyword>
<gene>
    <name evidence="1" type="ORF">WJX74_001752</name>
</gene>
<name>A0AAW1R2C7_9CHLO</name>
<reference evidence="1 2" key="1">
    <citation type="journal article" date="2024" name="Nat. Commun.">
        <title>Phylogenomics reveals the evolutionary origins of lichenization in chlorophyte algae.</title>
        <authorList>
            <person name="Puginier C."/>
            <person name="Libourel C."/>
            <person name="Otte J."/>
            <person name="Skaloud P."/>
            <person name="Haon M."/>
            <person name="Grisel S."/>
            <person name="Petersen M."/>
            <person name="Berrin J.G."/>
            <person name="Delaux P.M."/>
            <person name="Dal Grande F."/>
            <person name="Keller J."/>
        </authorList>
    </citation>
    <scope>NUCLEOTIDE SEQUENCE [LARGE SCALE GENOMIC DNA]</scope>
    <source>
        <strain evidence="1 2">SAG 2145</strain>
    </source>
</reference>
<sequence length="419" mass="46781">MQQTLTELQEPLQLFLLPHLTALSLANLRASCQAGLVLVDKAPMSLLKQSFSQLLPPQLIETAESASDIRLQLCQQASVLSAIKSRTPKVQHLDLQPYIMVQALHWKPTCQSTHVVLHLVHESYEGCEYPDGLVQDSWACRNEEAIGLAVIGLQNTGDGSVISPQHMYQLGSFIQLAFCSKIPFVVCRWPEKVGVLDALTGFLATPAQDVEWGGTDHLNVALDLSWLRPDGLLLASKQGDRGSSIAVLSIPTLEQKYQIHAPDCLQVDNEDTEAQIGWLGWSASGKYLAIAWRKRKTFDWTDEEDSDCNDGDATKGWEFLTIHAGQDGTLIGCFDMARHMNRSGRWEMEYFTIANQFCYTNTNSSKYCSRAQQQYGIWHFKVDVASEHLTGPGIWHGSSQYVRIHKLQNLGTLIQQIPS</sequence>
<comment type="caution">
    <text evidence="1">The sequence shown here is derived from an EMBL/GenBank/DDBJ whole genome shotgun (WGS) entry which is preliminary data.</text>
</comment>
<dbReference type="AlphaFoldDB" id="A0AAW1R2C7"/>
<dbReference type="Proteomes" id="UP001438707">
    <property type="component" value="Unassembled WGS sequence"/>
</dbReference>